<evidence type="ECO:0000313" key="3">
    <source>
        <dbReference type="Proteomes" id="UP000018040"/>
    </source>
</evidence>
<feature type="region of interest" description="Disordered" evidence="1">
    <location>
        <begin position="1"/>
        <end position="25"/>
    </location>
</feature>
<protein>
    <submittedName>
        <fullName evidence="2">Dhm1p putative DNA strand exchange protein</fullName>
    </submittedName>
</protein>
<dbReference type="OrthoDB" id="10298430at2759"/>
<proteinExistence type="predicted"/>
<reference evidence="3" key="1">
    <citation type="submission" date="2012-02" db="EMBL/GenBank/DDBJ databases">
        <title>Genome sequencing of Giardia lamblia Genotypes A2 and B isolates (DH and GS) and comparative analysis with the genomes of Genotypes A1 and E (WB and Pig).</title>
        <authorList>
            <person name="Adam R."/>
            <person name="Dahlstrom E."/>
            <person name="Martens C."/>
            <person name="Bruno D."/>
            <person name="Barbian K."/>
            <person name="Porcella S.F."/>
            <person name="Nash T."/>
        </authorList>
    </citation>
    <scope>NUCLEOTIDE SEQUENCE</scope>
    <source>
        <strain evidence="3">GS</strain>
    </source>
</reference>
<name>V6TK54_GIAIN</name>
<organism evidence="2 3">
    <name type="scientific">Giardia intestinalis</name>
    <name type="common">Giardia lamblia</name>
    <dbReference type="NCBI Taxonomy" id="5741"/>
    <lineage>
        <taxon>Eukaryota</taxon>
        <taxon>Metamonada</taxon>
        <taxon>Diplomonadida</taxon>
        <taxon>Hexamitidae</taxon>
        <taxon>Giardiinae</taxon>
        <taxon>Giardia</taxon>
    </lineage>
</organism>
<dbReference type="VEuPathDB" id="GiardiaDB:DHA2_151664"/>
<sequence length="276" mass="31440">NCEDEKLFAEVKREREDQSRDEREEAKEMLSLIDKDRARRLTTQQTMLAVDELTSSPPQYHLKPPPEYAALPPKSEYLMIDDEIAAMSGKSVTRKAAQQSEVLDSLVQKISCVDFLLRSAQQRDNMPSETATSRPSASVISMAENTNQTFPRSATMRHLILEKREAELRGYLETLGTAEARTRKSMEELLTSIDAVRRGMIELRRKQAMLVDELVDFVKEKYRLDQTITEVAGVIGNIAVALSTIRIPVTDRQLPSDIQCLRQLKQCLFEHLCKLL</sequence>
<dbReference type="AlphaFoldDB" id="V6TK54"/>
<evidence type="ECO:0000256" key="1">
    <source>
        <dbReference type="SAM" id="MobiDB-lite"/>
    </source>
</evidence>
<dbReference type="EMBL" id="AHHH01000483">
    <property type="protein sequence ID" value="ESU39039.1"/>
    <property type="molecule type" value="Genomic_DNA"/>
</dbReference>
<gene>
    <name evidence="2" type="ORF">GSB_150360</name>
</gene>
<reference evidence="2 3" key="2">
    <citation type="journal article" date="2013" name="Genome Biol. Evol.">
        <title>Genome sequencing of Giardia lamblia genotypes A2 and B isolates (DH and GS) and comparative analysis with the genomes of genotypes A1 and E (WB and Pig).</title>
        <authorList>
            <person name="Adam R.D."/>
            <person name="Dahlstrom E.W."/>
            <person name="Martens C.A."/>
            <person name="Bruno D.P."/>
            <person name="Barbian K.D."/>
            <person name="Ricklefs S.M."/>
            <person name="Hernandez M.M."/>
            <person name="Narla N.P."/>
            <person name="Patel R.B."/>
            <person name="Porcella S.F."/>
            <person name="Nash T.E."/>
        </authorList>
    </citation>
    <scope>NUCLEOTIDE SEQUENCE [LARGE SCALE GENOMIC DNA]</scope>
    <source>
        <strain evidence="2 3">GS</strain>
    </source>
</reference>
<feature type="non-terminal residue" evidence="2">
    <location>
        <position position="1"/>
    </location>
</feature>
<evidence type="ECO:0000313" key="2">
    <source>
        <dbReference type="EMBL" id="ESU39039.1"/>
    </source>
</evidence>
<accession>V6TK54</accession>
<dbReference type="Proteomes" id="UP000018040">
    <property type="component" value="Unassembled WGS sequence"/>
</dbReference>
<dbReference type="VEuPathDB" id="GiardiaDB:GL50803_0035332"/>
<comment type="caution">
    <text evidence="2">The sequence shown here is derived from an EMBL/GenBank/DDBJ whole genome shotgun (WGS) entry which is preliminary data.</text>
</comment>
<dbReference type="VEuPathDB" id="GiardiaDB:QR46_3171"/>